<sequence length="270" mass="29896">MTASTRLPGPVHDIELGLLRLPYPTDDFESCAGCRPVADPPVCLHNDANTVAWYRWLLGHHVVFGIWRLMLAALAADDELTQPRLAALYDSYSALLLYSGSCTPEAYVRVLRPRMYAADPAMSGTWARDFNRVRELQSRLTVPPDSPLAAAVRRNRKVHIKVAARLVPEGRSLLQDSGRDLRQKVTSGESDTMDAFFRTERGPICRHRFATQSRARAEAVLADLAANPVRAVYGHAATDEFGLELADHIATPLRLGEPLLFDGSSDNDHI</sequence>
<name>A0A7K0CX88_9NOCA</name>
<keyword evidence="2" id="KW-1185">Reference proteome</keyword>
<evidence type="ECO:0000313" key="1">
    <source>
        <dbReference type="EMBL" id="MQY18117.1"/>
    </source>
</evidence>
<gene>
    <name evidence="1" type="ORF">NRB20_11860</name>
</gene>
<evidence type="ECO:0000313" key="2">
    <source>
        <dbReference type="Proteomes" id="UP000438448"/>
    </source>
</evidence>
<dbReference type="RefSeq" id="WP_194289737.1">
    <property type="nucleotide sequence ID" value="NZ_WEGK01000002.1"/>
</dbReference>
<organism evidence="1 2">
    <name type="scientific">Nocardia macrotermitis</name>
    <dbReference type="NCBI Taxonomy" id="2585198"/>
    <lineage>
        <taxon>Bacteria</taxon>
        <taxon>Bacillati</taxon>
        <taxon>Actinomycetota</taxon>
        <taxon>Actinomycetes</taxon>
        <taxon>Mycobacteriales</taxon>
        <taxon>Nocardiaceae</taxon>
        <taxon>Nocardia</taxon>
    </lineage>
</organism>
<dbReference type="EMBL" id="WEGK01000002">
    <property type="protein sequence ID" value="MQY18117.1"/>
    <property type="molecule type" value="Genomic_DNA"/>
</dbReference>
<reference evidence="1 2" key="1">
    <citation type="submission" date="2019-10" db="EMBL/GenBank/DDBJ databases">
        <title>Nocardia macrotermitis sp. nov. and Nocardia aurantia sp. nov., isolated from the gut of fungus growing-termite Macrotermes natalensis.</title>
        <authorList>
            <person name="Benndorf R."/>
            <person name="Schwitalla J."/>
            <person name="Martin K."/>
            <person name="De Beer W."/>
            <person name="Kaster A.-K."/>
            <person name="Vollmers J."/>
            <person name="Poulsen M."/>
            <person name="Beemelmanns C."/>
        </authorList>
    </citation>
    <scope>NUCLEOTIDE SEQUENCE [LARGE SCALE GENOMIC DNA]</scope>
    <source>
        <strain evidence="1 2">RB20</strain>
    </source>
</reference>
<accession>A0A7K0CX88</accession>
<proteinExistence type="predicted"/>
<dbReference type="AlphaFoldDB" id="A0A7K0CX88"/>
<protein>
    <submittedName>
        <fullName evidence="1">Uncharacterized protein</fullName>
    </submittedName>
</protein>
<comment type="caution">
    <text evidence="1">The sequence shown here is derived from an EMBL/GenBank/DDBJ whole genome shotgun (WGS) entry which is preliminary data.</text>
</comment>
<dbReference type="Proteomes" id="UP000438448">
    <property type="component" value="Unassembled WGS sequence"/>
</dbReference>